<reference evidence="1 2" key="1">
    <citation type="journal article" date="2002" name="Nature">
        <title>Genome sequence and comparative analysis of the model rodent malaria parasite Plasmodium yoelii yoelii.</title>
        <authorList>
            <person name="Carlton J.M."/>
            <person name="Angiuoli S.V."/>
            <person name="Suh B.B."/>
            <person name="Kooij T.W."/>
            <person name="Pertea M."/>
            <person name="Silva J.C."/>
            <person name="Ermolaeva M.D."/>
            <person name="Allen J.E."/>
            <person name="Selengut J.D."/>
            <person name="Koo H.L."/>
            <person name="Peterson J.D."/>
            <person name="Pop M."/>
            <person name="Kosack D.S."/>
            <person name="Shumway M.F."/>
            <person name="Bidwell S.L."/>
            <person name="Shallom S.J."/>
            <person name="van Aken S.E."/>
            <person name="Riedmuller S.B."/>
            <person name="Feldblyum T.V."/>
            <person name="Cho J.K."/>
            <person name="Quackenbush J."/>
            <person name="Sedegah M."/>
            <person name="Shoaibi A."/>
            <person name="Cummings L.M."/>
            <person name="Florens L."/>
            <person name="Yates J.R."/>
            <person name="Raine J.D."/>
            <person name="Sinden R.E."/>
            <person name="Harris M.A."/>
            <person name="Cunningham D.A."/>
            <person name="Preiser P.R."/>
            <person name="Bergman L.W."/>
            <person name="Vaidya A.B."/>
            <person name="van Lin L.H."/>
            <person name="Janse C.J."/>
            <person name="Waters A.P."/>
            <person name="Smith H.O."/>
            <person name="White O.R."/>
            <person name="Salzberg S.L."/>
            <person name="Venter J.C."/>
            <person name="Fraser C.M."/>
            <person name="Hoffman S.L."/>
            <person name="Gardner M.J."/>
            <person name="Carucci D.J."/>
        </authorList>
    </citation>
    <scope>NUCLEOTIDE SEQUENCE [LARGE SCALE GENOMIC DNA]</scope>
    <source>
        <strain evidence="1 2">17XNL</strain>
    </source>
</reference>
<evidence type="ECO:0000313" key="1">
    <source>
        <dbReference type="EMBL" id="EAA16937.1"/>
    </source>
</evidence>
<sequence length="88" mass="10691">MNFRFLKDVPLGYFENLISYKKEDLKNKNLKEFCENQKQLYENKDGNQLCFCCYCTQSSIFPLYSKLKYRRKKLLCNKKGIYTPNIFF</sequence>
<accession>Q7RRZ9</accession>
<dbReference type="InParanoid" id="Q7RRZ9"/>
<organism evidence="1 2">
    <name type="scientific">Plasmodium yoelii yoelii</name>
    <dbReference type="NCBI Taxonomy" id="73239"/>
    <lineage>
        <taxon>Eukaryota</taxon>
        <taxon>Sar</taxon>
        <taxon>Alveolata</taxon>
        <taxon>Apicomplexa</taxon>
        <taxon>Aconoidasida</taxon>
        <taxon>Haemosporida</taxon>
        <taxon>Plasmodiidae</taxon>
        <taxon>Plasmodium</taxon>
        <taxon>Plasmodium (Vinckeia)</taxon>
    </lineage>
</organism>
<dbReference type="PaxDb" id="73239-Q7RRZ9"/>
<name>Q7RRZ9_PLAYO</name>
<protein>
    <submittedName>
        <fullName evidence="1">Uncharacterized protein</fullName>
    </submittedName>
</protein>
<proteinExistence type="predicted"/>
<comment type="caution">
    <text evidence="1">The sequence shown here is derived from an EMBL/GenBank/DDBJ whole genome shotgun (WGS) entry which is preliminary data.</text>
</comment>
<dbReference type="AlphaFoldDB" id="Q7RRZ9"/>
<dbReference type="EMBL" id="AABL01000155">
    <property type="protein sequence ID" value="EAA16937.1"/>
    <property type="molecule type" value="Genomic_DNA"/>
</dbReference>
<keyword evidence="2" id="KW-1185">Reference proteome</keyword>
<gene>
    <name evidence="1" type="ORF">PY00568</name>
</gene>
<evidence type="ECO:0000313" key="2">
    <source>
        <dbReference type="Proteomes" id="UP000008553"/>
    </source>
</evidence>
<dbReference type="Proteomes" id="UP000008553">
    <property type="component" value="Unassembled WGS sequence"/>
</dbReference>